<comment type="caution">
    <text evidence="2">The sequence shown here is derived from an EMBL/GenBank/DDBJ whole genome shotgun (WGS) entry which is preliminary data.</text>
</comment>
<protein>
    <recommendedName>
        <fullName evidence="4">SGNH/GDSL hydrolase family protein</fullName>
    </recommendedName>
</protein>
<keyword evidence="3" id="KW-1185">Reference proteome</keyword>
<gene>
    <name evidence="2" type="ORF">ACFFV7_46730</name>
</gene>
<reference evidence="2 3" key="1">
    <citation type="submission" date="2024-09" db="EMBL/GenBank/DDBJ databases">
        <authorList>
            <person name="Sun Q."/>
            <person name="Mori K."/>
        </authorList>
    </citation>
    <scope>NUCLEOTIDE SEQUENCE [LARGE SCALE GENOMIC DNA]</scope>
    <source>
        <strain evidence="2 3">CCM 3426</strain>
    </source>
</reference>
<evidence type="ECO:0000256" key="1">
    <source>
        <dbReference type="SAM" id="MobiDB-lite"/>
    </source>
</evidence>
<proteinExistence type="predicted"/>
<dbReference type="Gene3D" id="3.40.50.1110">
    <property type="entry name" value="SGNH hydrolase"/>
    <property type="match status" value="1"/>
</dbReference>
<dbReference type="PANTHER" id="PTHR43784">
    <property type="entry name" value="GDSL-LIKE LIPASE/ACYLHYDROLASE, PUTATIVE (AFU_ORTHOLOGUE AFUA_2G00820)-RELATED"/>
    <property type="match status" value="1"/>
</dbReference>
<evidence type="ECO:0008006" key="4">
    <source>
        <dbReference type="Google" id="ProtNLM"/>
    </source>
</evidence>
<dbReference type="EMBL" id="JBHMEI010000078">
    <property type="protein sequence ID" value="MFB9208748.1"/>
    <property type="molecule type" value="Genomic_DNA"/>
</dbReference>
<accession>A0ABV5IW02</accession>
<organism evidence="2 3">
    <name type="scientific">Nonomuraea spiralis</name>
    <dbReference type="NCBI Taxonomy" id="46182"/>
    <lineage>
        <taxon>Bacteria</taxon>
        <taxon>Bacillati</taxon>
        <taxon>Actinomycetota</taxon>
        <taxon>Actinomycetes</taxon>
        <taxon>Streptosporangiales</taxon>
        <taxon>Streptosporangiaceae</taxon>
        <taxon>Nonomuraea</taxon>
    </lineage>
</organism>
<dbReference type="SUPFAM" id="SSF52266">
    <property type="entry name" value="SGNH hydrolase"/>
    <property type="match status" value="1"/>
</dbReference>
<name>A0ABV5IW02_9ACTN</name>
<dbReference type="InterPro" id="IPR053140">
    <property type="entry name" value="GDSL_Rv0518-like"/>
</dbReference>
<sequence>MEKTRDAVNQWIRDGGEYDAVVDFERVLADPRDPDRLRPEYNDRDGQEGDWLHPNDAGLDAMAEAVDLGTL</sequence>
<dbReference type="PANTHER" id="PTHR43784:SF2">
    <property type="entry name" value="GDSL-LIKE LIPASE_ACYLHYDROLASE, PUTATIVE (AFU_ORTHOLOGUE AFUA_2G00820)-RELATED"/>
    <property type="match status" value="1"/>
</dbReference>
<dbReference type="RefSeq" id="WP_229823993.1">
    <property type="nucleotide sequence ID" value="NZ_BMRC01000005.1"/>
</dbReference>
<dbReference type="InterPro" id="IPR036514">
    <property type="entry name" value="SGNH_hydro_sf"/>
</dbReference>
<dbReference type="Proteomes" id="UP001589647">
    <property type="component" value="Unassembled WGS sequence"/>
</dbReference>
<feature type="region of interest" description="Disordered" evidence="1">
    <location>
        <begin position="32"/>
        <end position="52"/>
    </location>
</feature>
<evidence type="ECO:0000313" key="3">
    <source>
        <dbReference type="Proteomes" id="UP001589647"/>
    </source>
</evidence>
<evidence type="ECO:0000313" key="2">
    <source>
        <dbReference type="EMBL" id="MFB9208748.1"/>
    </source>
</evidence>